<dbReference type="OrthoDB" id="9814402at2"/>
<dbReference type="Gene3D" id="1.10.10.1330">
    <property type="entry name" value="RNA polymerase sigma-54 factor, core-binding domain"/>
    <property type="match status" value="1"/>
</dbReference>
<dbReference type="PROSITE" id="PS00718">
    <property type="entry name" value="SIGMA54_2"/>
    <property type="match status" value="1"/>
</dbReference>
<dbReference type="InterPro" id="IPR007634">
    <property type="entry name" value="RNA_pol_sigma_54_DNA-bd"/>
</dbReference>
<keyword evidence="5 9" id="KW-0805">Transcription regulation</keyword>
<comment type="similarity">
    <text evidence="1 9">Belongs to the sigma-54 factor family.</text>
</comment>
<evidence type="ECO:0000256" key="3">
    <source>
        <dbReference type="ARBA" id="ARBA00022679"/>
    </source>
</evidence>
<feature type="domain" description="RNA polymerase sigma factor 54 core-binding" evidence="12">
    <location>
        <begin position="85"/>
        <end position="263"/>
    </location>
</feature>
<evidence type="ECO:0000256" key="4">
    <source>
        <dbReference type="ARBA" id="ARBA00022695"/>
    </source>
</evidence>
<dbReference type="Pfam" id="PF04552">
    <property type="entry name" value="Sigma54_DBD"/>
    <property type="match status" value="1"/>
</dbReference>
<keyword evidence="7 9" id="KW-0238">DNA-binding</keyword>
<dbReference type="GO" id="GO:0003677">
    <property type="term" value="F:DNA binding"/>
    <property type="evidence" value="ECO:0007669"/>
    <property type="project" value="UniProtKB-KW"/>
</dbReference>
<evidence type="ECO:0000256" key="7">
    <source>
        <dbReference type="ARBA" id="ARBA00023125"/>
    </source>
</evidence>
<dbReference type="PANTHER" id="PTHR32248:SF4">
    <property type="entry name" value="RNA POLYMERASE SIGMA-54 FACTOR"/>
    <property type="match status" value="1"/>
</dbReference>
<evidence type="ECO:0000256" key="9">
    <source>
        <dbReference type="PIRNR" id="PIRNR000774"/>
    </source>
</evidence>
<reference evidence="13 14" key="1">
    <citation type="submission" date="2011-10" db="EMBL/GenBank/DDBJ databases">
        <title>Genome sequence of Gluconobacter morbifer G707, isolated from Drosophila gut.</title>
        <authorList>
            <person name="Lee W.-J."/>
            <person name="Kim E.-K."/>
        </authorList>
    </citation>
    <scope>NUCLEOTIDE SEQUENCE [LARGE SCALE GENOMIC DNA]</scope>
    <source>
        <strain evidence="13 14">G707</strain>
    </source>
</reference>
<dbReference type="PIRSF" id="PIRSF000774">
    <property type="entry name" value="RpoN"/>
    <property type="match status" value="1"/>
</dbReference>
<accession>G6XGD5</accession>
<keyword evidence="3 9" id="KW-0808">Transferase</keyword>
<keyword evidence="2 9" id="KW-0240">DNA-directed RNA polymerase</keyword>
<dbReference type="GO" id="GO:0016779">
    <property type="term" value="F:nucleotidyltransferase activity"/>
    <property type="evidence" value="ECO:0007669"/>
    <property type="project" value="UniProtKB-KW"/>
</dbReference>
<dbReference type="InterPro" id="IPR000394">
    <property type="entry name" value="RNA_pol_sigma_54"/>
</dbReference>
<evidence type="ECO:0000256" key="1">
    <source>
        <dbReference type="ARBA" id="ARBA00008798"/>
    </source>
</evidence>
<keyword evidence="4 9" id="KW-0548">Nucleotidyltransferase</keyword>
<protein>
    <recommendedName>
        <fullName evidence="9">RNA polymerase sigma-54 factor</fullName>
    </recommendedName>
</protein>
<dbReference type="PROSITE" id="PS50044">
    <property type="entry name" value="SIGMA54_3"/>
    <property type="match status" value="1"/>
</dbReference>
<dbReference type="EMBL" id="AGQV01000001">
    <property type="protein sequence ID" value="EHH69243.1"/>
    <property type="molecule type" value="Genomic_DNA"/>
</dbReference>
<dbReference type="AlphaFoldDB" id="G6XGD5"/>
<dbReference type="GO" id="GO:0000428">
    <property type="term" value="C:DNA-directed RNA polymerase complex"/>
    <property type="evidence" value="ECO:0007669"/>
    <property type="project" value="UniProtKB-KW"/>
</dbReference>
<dbReference type="PROSITE" id="PS00717">
    <property type="entry name" value="SIGMA54_1"/>
    <property type="match status" value="1"/>
</dbReference>
<evidence type="ECO:0000259" key="12">
    <source>
        <dbReference type="Pfam" id="PF04963"/>
    </source>
</evidence>
<keyword evidence="8 9" id="KW-0804">Transcription</keyword>
<comment type="caution">
    <text evidence="13">The sequence shown here is derived from an EMBL/GenBank/DDBJ whole genome shotgun (WGS) entry which is preliminary data.</text>
</comment>
<feature type="domain" description="RNA polymerase sigma factor 54 DNA-binding" evidence="11">
    <location>
        <begin position="286"/>
        <end position="435"/>
    </location>
</feature>
<dbReference type="Pfam" id="PF00309">
    <property type="entry name" value="Sigma54_AID"/>
    <property type="match status" value="1"/>
</dbReference>
<dbReference type="NCBIfam" id="TIGR02395">
    <property type="entry name" value="rpoN_sigma"/>
    <property type="match status" value="1"/>
</dbReference>
<dbReference type="RefSeq" id="WP_008850700.1">
    <property type="nucleotide sequence ID" value="NZ_AGQV01000001.1"/>
</dbReference>
<evidence type="ECO:0000256" key="8">
    <source>
        <dbReference type="ARBA" id="ARBA00023163"/>
    </source>
</evidence>
<dbReference type="PANTHER" id="PTHR32248">
    <property type="entry name" value="RNA POLYMERASE SIGMA-54 FACTOR"/>
    <property type="match status" value="1"/>
</dbReference>
<dbReference type="Pfam" id="PF04963">
    <property type="entry name" value="Sigma54_CBD"/>
    <property type="match status" value="1"/>
</dbReference>
<dbReference type="PRINTS" id="PR00045">
    <property type="entry name" value="SIGMA54FCT"/>
</dbReference>
<dbReference type="GO" id="GO:0006352">
    <property type="term" value="P:DNA-templated transcription initiation"/>
    <property type="evidence" value="ECO:0007669"/>
    <property type="project" value="InterPro"/>
</dbReference>
<comment type="function">
    <text evidence="9">Sigma factors are initiation factors that promote the attachment of RNA polymerase to specific initiation sites and are then released.</text>
</comment>
<feature type="region of interest" description="Disordered" evidence="10">
    <location>
        <begin position="61"/>
        <end position="93"/>
    </location>
</feature>
<keyword evidence="14" id="KW-1185">Reference proteome</keyword>
<evidence type="ECO:0000256" key="10">
    <source>
        <dbReference type="SAM" id="MobiDB-lite"/>
    </source>
</evidence>
<dbReference type="Gene3D" id="1.10.10.60">
    <property type="entry name" value="Homeodomain-like"/>
    <property type="match status" value="1"/>
</dbReference>
<dbReference type="GO" id="GO:0016987">
    <property type="term" value="F:sigma factor activity"/>
    <property type="evidence" value="ECO:0007669"/>
    <property type="project" value="UniProtKB-KW"/>
</dbReference>
<evidence type="ECO:0000259" key="11">
    <source>
        <dbReference type="Pfam" id="PF04552"/>
    </source>
</evidence>
<dbReference type="PATRIC" id="fig|1088869.3.peg.560"/>
<gene>
    <name evidence="13" type="ORF">GMO_05500</name>
</gene>
<dbReference type="GO" id="GO:0001216">
    <property type="term" value="F:DNA-binding transcription activator activity"/>
    <property type="evidence" value="ECO:0007669"/>
    <property type="project" value="InterPro"/>
</dbReference>
<feature type="compositionally biased region" description="Basic and acidic residues" evidence="10">
    <location>
        <begin position="65"/>
        <end position="74"/>
    </location>
</feature>
<evidence type="ECO:0000256" key="5">
    <source>
        <dbReference type="ARBA" id="ARBA00023015"/>
    </source>
</evidence>
<dbReference type="eggNOG" id="COG1508">
    <property type="taxonomic scope" value="Bacteria"/>
</dbReference>
<dbReference type="InterPro" id="IPR007046">
    <property type="entry name" value="RNA_pol_sigma_54_core-bd"/>
</dbReference>
<dbReference type="Proteomes" id="UP000004949">
    <property type="component" value="Unassembled WGS sequence"/>
</dbReference>
<dbReference type="InterPro" id="IPR038709">
    <property type="entry name" value="RpoN_core-bd_sf"/>
</dbReference>
<keyword evidence="6 9" id="KW-0731">Sigma factor</keyword>
<evidence type="ECO:0000256" key="6">
    <source>
        <dbReference type="ARBA" id="ARBA00023082"/>
    </source>
</evidence>
<name>G6XGD5_9PROT</name>
<organism evidence="13 14">
    <name type="scientific">Gluconobacter morbifer G707</name>
    <dbReference type="NCBI Taxonomy" id="1088869"/>
    <lineage>
        <taxon>Bacteria</taxon>
        <taxon>Pseudomonadati</taxon>
        <taxon>Pseudomonadota</taxon>
        <taxon>Alphaproteobacteria</taxon>
        <taxon>Acetobacterales</taxon>
        <taxon>Acetobacteraceae</taxon>
        <taxon>Gluconobacter</taxon>
    </lineage>
</organism>
<sequence length="440" mass="48869">MLAPGLIQRQSQSPVMTPQLRQAIALLQMTQVDLAQHLQQIAEQNPLLVLERADTAPAPEAMEPTEFHDDDPERFTSAQERPETAAPPPSLRDGISQQIRLSFPDPTEQAAALYLLDCLDDAGRLPVSITDLSGILGFPAERLEAIRQTLLFLEPVGIFARSLEECLAAQLRVRNRLDPAMEALLGHLDLLARRDWRKLREKCSVEQSDLLDMLAEIQRLDPRPSFDPQHPVQPVEPDLIVRAHGTGFRLSFNARLLPTISVDMDMQGRLDSRSETGRALLALAGEAQALVRAMENRRQSILKIGAELVKQQAAFLHDGLSALRPLTMQDVASRTGLHDSTVSRIVNGKYMDTPRGILPLRMFFSTALPGADGTARSAGTIQHRIRTLIANEGKDIMSDDALTACLQKEGFSIQRRTVAKYREGLGLAKSSQRRRMIRED</sequence>
<proteinExistence type="inferred from homology"/>
<evidence type="ECO:0000313" key="14">
    <source>
        <dbReference type="Proteomes" id="UP000004949"/>
    </source>
</evidence>
<dbReference type="STRING" id="1088869.GMO_05500"/>
<evidence type="ECO:0000256" key="2">
    <source>
        <dbReference type="ARBA" id="ARBA00022478"/>
    </source>
</evidence>
<evidence type="ECO:0000313" key="13">
    <source>
        <dbReference type="EMBL" id="EHH69243.1"/>
    </source>
</evidence>